<dbReference type="InterPro" id="IPR026286">
    <property type="entry name" value="MaiA/AMDase"/>
</dbReference>
<dbReference type="AlphaFoldDB" id="A0A381Z9V7"/>
<dbReference type="PANTHER" id="PTHR40267:SF1">
    <property type="entry name" value="BLR3294 PROTEIN"/>
    <property type="match status" value="1"/>
</dbReference>
<proteinExistence type="predicted"/>
<gene>
    <name evidence="1" type="ORF">METZ01_LOCUS138778</name>
</gene>
<sequence>MGLRKRIGVMIPSTNTSCEADFQMAAPQGVTIHGQRLWLTNDEQGEAAMDRMNSEIESGARYLATANVDVVAYGCTTGSFYKGSGWDRDMIELIERKAGVPALATSPCAVEALHHFKAKKVSVASPYPEWNNQKLQAYLEAAGFEVLNVEGEPRAAKAGPQGINDQDPEDVARFASGVCRPEADVLFCSCTAWRSMEVVDELEQRTGKPVVTSNQALVWAAFRKAGVQQPIHGYGKLLE</sequence>
<organism evidence="1">
    <name type="scientific">marine metagenome</name>
    <dbReference type="NCBI Taxonomy" id="408172"/>
    <lineage>
        <taxon>unclassified sequences</taxon>
        <taxon>metagenomes</taxon>
        <taxon>ecological metagenomes</taxon>
    </lineage>
</organism>
<dbReference type="Gene3D" id="3.40.50.12500">
    <property type="match status" value="1"/>
</dbReference>
<accession>A0A381Z9V7</accession>
<name>A0A381Z9V7_9ZZZZ</name>
<dbReference type="Pfam" id="PF17645">
    <property type="entry name" value="Amdase"/>
    <property type="match status" value="1"/>
</dbReference>
<protein>
    <recommendedName>
        <fullName evidence="2">Asp/Glu racemase</fullName>
    </recommendedName>
</protein>
<evidence type="ECO:0000313" key="1">
    <source>
        <dbReference type="EMBL" id="SVA85924.1"/>
    </source>
</evidence>
<evidence type="ECO:0008006" key="2">
    <source>
        <dbReference type="Google" id="ProtNLM"/>
    </source>
</evidence>
<dbReference type="EMBL" id="UINC01020468">
    <property type="protein sequence ID" value="SVA85924.1"/>
    <property type="molecule type" value="Genomic_DNA"/>
</dbReference>
<dbReference type="PANTHER" id="PTHR40267">
    <property type="entry name" value="BLR3294 PROTEIN"/>
    <property type="match status" value="1"/>
</dbReference>
<reference evidence="1" key="1">
    <citation type="submission" date="2018-05" db="EMBL/GenBank/DDBJ databases">
        <authorList>
            <person name="Lanie J.A."/>
            <person name="Ng W.-L."/>
            <person name="Kazmierczak K.M."/>
            <person name="Andrzejewski T.M."/>
            <person name="Davidsen T.M."/>
            <person name="Wayne K.J."/>
            <person name="Tettelin H."/>
            <person name="Glass J.I."/>
            <person name="Rusch D."/>
            <person name="Podicherti R."/>
            <person name="Tsui H.-C.T."/>
            <person name="Winkler M.E."/>
        </authorList>
    </citation>
    <scope>NUCLEOTIDE SEQUENCE</scope>
</reference>
<dbReference type="PIRSF" id="PIRSF015736">
    <property type="entry name" value="MI"/>
    <property type="match status" value="1"/>
</dbReference>
<dbReference type="InterPro" id="IPR053714">
    <property type="entry name" value="Iso_Racemase_Enz_sf"/>
</dbReference>